<protein>
    <recommendedName>
        <fullName evidence="1">DUF7371 domain-containing protein</fullName>
    </recommendedName>
</protein>
<sequence length="177" mass="19321">PPVFNPYHHLFFSNGYVYAPPPEVPLTPISPPRLAVFFSNITDEPTSSPNAAGSLPGEIGAGPRSSTDAFWFDAFGAYLSCDNDGPSDCEFVINGYIWDPVAQQQMLATTQNAIVSPCINDQCPLQHVGFSSAFRGLSGIQLQAFVDDEPVVWFMDDLMGAWWNNTCAAGLLRQRSK</sequence>
<feature type="domain" description="DUF7371" evidence="1">
    <location>
        <begin position="1"/>
        <end position="173"/>
    </location>
</feature>
<dbReference type="Proteomes" id="UP000799766">
    <property type="component" value="Unassembled WGS sequence"/>
</dbReference>
<proteinExistence type="predicted"/>
<evidence type="ECO:0000313" key="3">
    <source>
        <dbReference type="Proteomes" id="UP000799766"/>
    </source>
</evidence>
<dbReference type="Pfam" id="PF24086">
    <property type="entry name" value="DUF7371"/>
    <property type="match status" value="1"/>
</dbReference>
<evidence type="ECO:0000259" key="1">
    <source>
        <dbReference type="Pfam" id="PF24086"/>
    </source>
</evidence>
<evidence type="ECO:0000313" key="2">
    <source>
        <dbReference type="EMBL" id="KAF2457397.1"/>
    </source>
</evidence>
<dbReference type="InterPro" id="IPR055795">
    <property type="entry name" value="DUF7371"/>
</dbReference>
<dbReference type="EMBL" id="MU001680">
    <property type="protein sequence ID" value="KAF2457397.1"/>
    <property type="molecule type" value="Genomic_DNA"/>
</dbReference>
<keyword evidence="3" id="KW-1185">Reference proteome</keyword>
<dbReference type="AlphaFoldDB" id="A0A6A6P0V4"/>
<name>A0A6A6P0V4_9PEZI</name>
<dbReference type="OrthoDB" id="5385013at2759"/>
<gene>
    <name evidence="2" type="ORF">BDY21DRAFT_267334</name>
</gene>
<feature type="non-terminal residue" evidence="2">
    <location>
        <position position="1"/>
    </location>
</feature>
<reference evidence="2" key="1">
    <citation type="journal article" date="2020" name="Stud. Mycol.">
        <title>101 Dothideomycetes genomes: a test case for predicting lifestyles and emergence of pathogens.</title>
        <authorList>
            <person name="Haridas S."/>
            <person name="Albert R."/>
            <person name="Binder M."/>
            <person name="Bloem J."/>
            <person name="Labutti K."/>
            <person name="Salamov A."/>
            <person name="Andreopoulos B."/>
            <person name="Baker S."/>
            <person name="Barry K."/>
            <person name="Bills G."/>
            <person name="Bluhm B."/>
            <person name="Cannon C."/>
            <person name="Castanera R."/>
            <person name="Culley D."/>
            <person name="Daum C."/>
            <person name="Ezra D."/>
            <person name="Gonzalez J."/>
            <person name="Henrissat B."/>
            <person name="Kuo A."/>
            <person name="Liang C."/>
            <person name="Lipzen A."/>
            <person name="Lutzoni F."/>
            <person name="Magnuson J."/>
            <person name="Mondo S."/>
            <person name="Nolan M."/>
            <person name="Ohm R."/>
            <person name="Pangilinan J."/>
            <person name="Park H.-J."/>
            <person name="Ramirez L."/>
            <person name="Alfaro M."/>
            <person name="Sun H."/>
            <person name="Tritt A."/>
            <person name="Yoshinaga Y."/>
            <person name="Zwiers L.-H."/>
            <person name="Turgeon B."/>
            <person name="Goodwin S."/>
            <person name="Spatafora J."/>
            <person name="Crous P."/>
            <person name="Grigoriev I."/>
        </authorList>
    </citation>
    <scope>NUCLEOTIDE SEQUENCE</scope>
    <source>
        <strain evidence="2">ATCC 16933</strain>
    </source>
</reference>
<accession>A0A6A6P0V4</accession>
<organism evidence="2 3">
    <name type="scientific">Lineolata rhizophorae</name>
    <dbReference type="NCBI Taxonomy" id="578093"/>
    <lineage>
        <taxon>Eukaryota</taxon>
        <taxon>Fungi</taxon>
        <taxon>Dikarya</taxon>
        <taxon>Ascomycota</taxon>
        <taxon>Pezizomycotina</taxon>
        <taxon>Dothideomycetes</taxon>
        <taxon>Dothideomycetes incertae sedis</taxon>
        <taxon>Lineolatales</taxon>
        <taxon>Lineolataceae</taxon>
        <taxon>Lineolata</taxon>
    </lineage>
</organism>
<feature type="non-terminal residue" evidence="2">
    <location>
        <position position="177"/>
    </location>
</feature>